<dbReference type="Proteomes" id="UP001363010">
    <property type="component" value="Unassembled WGS sequence"/>
</dbReference>
<gene>
    <name evidence="1" type="ORF">WKW80_09855</name>
</gene>
<sequence>MAGRAVDATEKALYNFGPGLLTQNYWDKAANKGKGGWLPRLQAAAGPHKDKSTDPHAAGRALDIILFANDPTERDFADRIVQVFLAQRVAMGWIAVIYNGREWNRAGLEFPRSGDAVNRHVTHIHIEWAKAGVGVDNFASDLEDALYNEFSAGNISSGNYAVG</sequence>
<evidence type="ECO:0000313" key="1">
    <source>
        <dbReference type="EMBL" id="MEJ8822342.1"/>
    </source>
</evidence>
<proteinExistence type="predicted"/>
<comment type="caution">
    <text evidence="1">The sequence shown here is derived from an EMBL/GenBank/DDBJ whole genome shotgun (WGS) entry which is preliminary data.</text>
</comment>
<accession>A0ABU8VX08</accession>
<organism evidence="1 2">
    <name type="scientific">Variovorax humicola</name>
    <dbReference type="NCBI Taxonomy" id="1769758"/>
    <lineage>
        <taxon>Bacteria</taxon>
        <taxon>Pseudomonadati</taxon>
        <taxon>Pseudomonadota</taxon>
        <taxon>Betaproteobacteria</taxon>
        <taxon>Burkholderiales</taxon>
        <taxon>Comamonadaceae</taxon>
        <taxon>Variovorax</taxon>
    </lineage>
</organism>
<dbReference type="RefSeq" id="WP_340363388.1">
    <property type="nucleotide sequence ID" value="NZ_JBBKZV010000004.1"/>
</dbReference>
<keyword evidence="2" id="KW-1185">Reference proteome</keyword>
<name>A0ABU8VX08_9BURK</name>
<dbReference type="EMBL" id="JBBKZV010000004">
    <property type="protein sequence ID" value="MEJ8822342.1"/>
    <property type="molecule type" value="Genomic_DNA"/>
</dbReference>
<evidence type="ECO:0000313" key="2">
    <source>
        <dbReference type="Proteomes" id="UP001363010"/>
    </source>
</evidence>
<reference evidence="1 2" key="1">
    <citation type="submission" date="2024-03" db="EMBL/GenBank/DDBJ databases">
        <title>Novel species of the genus Variovorax.</title>
        <authorList>
            <person name="Liu Q."/>
            <person name="Xin Y.-H."/>
        </authorList>
    </citation>
    <scope>NUCLEOTIDE SEQUENCE [LARGE SCALE GENOMIC DNA]</scope>
    <source>
        <strain evidence="1 2">KACC 18501</strain>
    </source>
</reference>
<protein>
    <submittedName>
        <fullName evidence="1">Uncharacterized protein</fullName>
    </submittedName>
</protein>